<evidence type="ECO:0000256" key="1">
    <source>
        <dbReference type="ARBA" id="ARBA00001675"/>
    </source>
</evidence>
<comment type="catalytic activity">
    <reaction evidence="1">
        <text>Preferential cleavage at the carboxyl of hydrophobic amino acids, but fails to cleave 15-Leu-|-Tyr-16, 16-Tyr-|-Leu-17 and 24-Phe-|-Phe-25 of insulin B chain. Activates trypsinogen, and degrades keratin.</text>
        <dbReference type="EC" id="3.4.23.24"/>
    </reaction>
</comment>
<evidence type="ECO:0000313" key="17">
    <source>
        <dbReference type="Proteomes" id="UP000590412"/>
    </source>
</evidence>
<feature type="signal peptide" evidence="14">
    <location>
        <begin position="1"/>
        <end position="23"/>
    </location>
</feature>
<dbReference type="InterPro" id="IPR021109">
    <property type="entry name" value="Peptidase_aspartic_dom_sf"/>
</dbReference>
<evidence type="ECO:0000256" key="13">
    <source>
        <dbReference type="RuleBase" id="RU000454"/>
    </source>
</evidence>
<evidence type="ECO:0000256" key="11">
    <source>
        <dbReference type="ARBA" id="ARBA00023157"/>
    </source>
</evidence>
<accession>A0A8X7NFN4</accession>
<dbReference type="PRINTS" id="PR00792">
    <property type="entry name" value="PEPSIN"/>
</dbReference>
<dbReference type="InterPro" id="IPR001461">
    <property type="entry name" value="Aspartic_peptidase_A1"/>
</dbReference>
<sequence length="410" mass="45688">MVQITTIIQNVLLTSLLASQCQGAAIAANCNNKVLPVDFQISYHDFIVDRDLADTNVAEDLTKRDHIKTNWKRRKNFYTTELKIGSKKKKVKVIVDTGSSDLWVPSPETKCLDGSKCRSEGTYSLDKSKTAKKLNDEFNIEYADDTTVSGTYVEDTVRIGKKTVSNQRFVVADKSSAKMGVLGIGLKDDEETKDNSTYDNFVYNLKKQGIIGKAGYSLYLPDKEKKSGQILFGGIDEDKYSGNLTKFKVSGDKLAVPLQSISFSGKDFKNDTDAIIDSGSKFTYLPRNVIEGISDSLNGSYSDKLGVYVVDCKNRGKKRGYVTFNFDKDTSIVAPLNHFVDRLKKIKDHVPDHEKNHCGLTILRSSSDHDGDARLGDNFLRSAYVSIDLEDKTVGLAQVKHTKHHSYKNL</sequence>
<feature type="chain" id="PRO_5044694495" description="candidapepsin" evidence="14">
    <location>
        <begin position="24"/>
        <end position="410"/>
    </location>
</feature>
<keyword evidence="7 14" id="KW-0732">Signal</keyword>
<feature type="active site" evidence="12">
    <location>
        <position position="277"/>
    </location>
</feature>
<dbReference type="EC" id="3.4.23.24" evidence="4"/>
<protein>
    <recommendedName>
        <fullName evidence="4">candidapepsin</fullName>
        <ecNumber evidence="4">3.4.23.24</ecNumber>
    </recommendedName>
</protein>
<dbReference type="PROSITE" id="PS51767">
    <property type="entry name" value="PEPTIDASE_A1"/>
    <property type="match status" value="1"/>
</dbReference>
<keyword evidence="5" id="KW-0964">Secreted</keyword>
<organism evidence="16 17">
    <name type="scientific">Candida parapsilosis</name>
    <name type="common">Yeast</name>
    <dbReference type="NCBI Taxonomy" id="5480"/>
    <lineage>
        <taxon>Eukaryota</taxon>
        <taxon>Fungi</taxon>
        <taxon>Dikarya</taxon>
        <taxon>Ascomycota</taxon>
        <taxon>Saccharomycotina</taxon>
        <taxon>Pichiomycetes</taxon>
        <taxon>Debaryomycetaceae</taxon>
        <taxon>Candida/Lodderomyces clade</taxon>
        <taxon>Candida</taxon>
    </lineage>
</organism>
<dbReference type="GO" id="GO:0004190">
    <property type="term" value="F:aspartic-type endopeptidase activity"/>
    <property type="evidence" value="ECO:0007669"/>
    <property type="project" value="UniProtKB-KW"/>
</dbReference>
<dbReference type="InterPro" id="IPR001969">
    <property type="entry name" value="Aspartic_peptidase_AS"/>
</dbReference>
<dbReference type="GO" id="GO:0005576">
    <property type="term" value="C:extracellular region"/>
    <property type="evidence" value="ECO:0007669"/>
    <property type="project" value="UniProtKB-SubCell"/>
</dbReference>
<evidence type="ECO:0000256" key="14">
    <source>
        <dbReference type="SAM" id="SignalP"/>
    </source>
</evidence>
<evidence type="ECO:0000256" key="5">
    <source>
        <dbReference type="ARBA" id="ARBA00022525"/>
    </source>
</evidence>
<dbReference type="AlphaFoldDB" id="A0A8X7NFN4"/>
<dbReference type="FunFam" id="2.40.70.10:FF:000011">
    <property type="entry name" value="Aspartic protease"/>
    <property type="match status" value="1"/>
</dbReference>
<evidence type="ECO:0000256" key="2">
    <source>
        <dbReference type="ARBA" id="ARBA00004613"/>
    </source>
</evidence>
<dbReference type="CDD" id="cd05474">
    <property type="entry name" value="SAP_like"/>
    <property type="match status" value="1"/>
</dbReference>
<dbReference type="Pfam" id="PF00026">
    <property type="entry name" value="Asp"/>
    <property type="match status" value="1"/>
</dbReference>
<dbReference type="EMBL" id="JABWAB010000009">
    <property type="protein sequence ID" value="KAF6045360.1"/>
    <property type="molecule type" value="Genomic_DNA"/>
</dbReference>
<keyword evidence="6 13" id="KW-0645">Protease</keyword>
<evidence type="ECO:0000256" key="9">
    <source>
        <dbReference type="ARBA" id="ARBA00022801"/>
    </source>
</evidence>
<evidence type="ECO:0000256" key="8">
    <source>
        <dbReference type="ARBA" id="ARBA00022750"/>
    </source>
</evidence>
<comment type="caution">
    <text evidence="16">The sequence shown here is derived from an EMBL/GenBank/DDBJ whole genome shotgun (WGS) entry which is preliminary data.</text>
</comment>
<dbReference type="InterPro" id="IPR033121">
    <property type="entry name" value="PEPTIDASE_A1"/>
</dbReference>
<dbReference type="OrthoDB" id="771136at2759"/>
<proteinExistence type="inferred from homology"/>
<evidence type="ECO:0000259" key="15">
    <source>
        <dbReference type="PROSITE" id="PS51767"/>
    </source>
</evidence>
<dbReference type="PROSITE" id="PS00141">
    <property type="entry name" value="ASP_PROTEASE"/>
    <property type="match status" value="1"/>
</dbReference>
<reference evidence="16" key="1">
    <citation type="submission" date="2020-03" db="EMBL/GenBank/DDBJ databases">
        <title>FDA dAtabase for Regulatory Grade micrObial Sequences (FDA-ARGOS): Supporting development and validation of Infectious Disease Dx tests.</title>
        <authorList>
            <person name="Campos J."/>
            <person name="Goldberg B."/>
            <person name="Tallon L."/>
            <person name="Sadzewicz L."/>
            <person name="Vavikolanu K."/>
            <person name="Mehta A."/>
            <person name="Aluvathingal J."/>
            <person name="Nadendla S."/>
            <person name="Nandy P."/>
            <person name="Geyer C."/>
            <person name="Yan Y."/>
            <person name="Sichtig H."/>
        </authorList>
    </citation>
    <scope>NUCLEOTIDE SEQUENCE [LARGE SCALE GENOMIC DNA]</scope>
    <source>
        <strain evidence="16">FDAARGOS_652</strain>
    </source>
</reference>
<evidence type="ECO:0000256" key="3">
    <source>
        <dbReference type="ARBA" id="ARBA00007447"/>
    </source>
</evidence>
<evidence type="ECO:0000313" key="16">
    <source>
        <dbReference type="EMBL" id="KAF6045360.1"/>
    </source>
</evidence>
<dbReference type="Proteomes" id="UP000590412">
    <property type="component" value="Unassembled WGS sequence"/>
</dbReference>
<evidence type="ECO:0000256" key="7">
    <source>
        <dbReference type="ARBA" id="ARBA00022729"/>
    </source>
</evidence>
<evidence type="ECO:0000256" key="4">
    <source>
        <dbReference type="ARBA" id="ARBA00013207"/>
    </source>
</evidence>
<dbReference type="Gene3D" id="2.40.70.10">
    <property type="entry name" value="Acid Proteases"/>
    <property type="match status" value="2"/>
</dbReference>
<feature type="domain" description="Peptidase A1" evidence="15">
    <location>
        <begin position="78"/>
        <end position="397"/>
    </location>
</feature>
<gene>
    <name evidence="16" type="ORF">FOB60_004932</name>
</gene>
<evidence type="ECO:0000256" key="12">
    <source>
        <dbReference type="PIRSR" id="PIRSR601461-1"/>
    </source>
</evidence>
<dbReference type="GO" id="GO:0006508">
    <property type="term" value="P:proteolysis"/>
    <property type="evidence" value="ECO:0007669"/>
    <property type="project" value="UniProtKB-KW"/>
</dbReference>
<keyword evidence="9 13" id="KW-0378">Hydrolase</keyword>
<feature type="active site" evidence="12">
    <location>
        <position position="96"/>
    </location>
</feature>
<comment type="subcellular location">
    <subcellularLocation>
        <location evidence="2">Secreted</location>
    </subcellularLocation>
</comment>
<name>A0A8X7NFN4_CANPA</name>
<evidence type="ECO:0000256" key="6">
    <source>
        <dbReference type="ARBA" id="ARBA00022670"/>
    </source>
</evidence>
<dbReference type="SUPFAM" id="SSF50630">
    <property type="entry name" value="Acid proteases"/>
    <property type="match status" value="1"/>
</dbReference>
<evidence type="ECO:0000256" key="10">
    <source>
        <dbReference type="ARBA" id="ARBA00023145"/>
    </source>
</evidence>
<keyword evidence="8 13" id="KW-0064">Aspartyl protease</keyword>
<keyword evidence="11" id="KW-1015">Disulfide bond</keyword>
<keyword evidence="10" id="KW-0865">Zymogen</keyword>
<dbReference type="PANTHER" id="PTHR47966:SF65">
    <property type="entry name" value="ASPARTIC-TYPE ENDOPEPTIDASE"/>
    <property type="match status" value="1"/>
</dbReference>
<comment type="similarity">
    <text evidence="3 13">Belongs to the peptidase A1 family.</text>
</comment>
<dbReference type="PANTHER" id="PTHR47966">
    <property type="entry name" value="BETA-SITE APP-CLEAVING ENZYME, ISOFORM A-RELATED"/>
    <property type="match status" value="1"/>
</dbReference>
<dbReference type="InterPro" id="IPR033876">
    <property type="entry name" value="SAP-like"/>
</dbReference>